<keyword evidence="1" id="KW-1133">Transmembrane helix</keyword>
<reference evidence="3 4" key="1">
    <citation type="submission" date="2018-06" db="EMBL/GenBank/DDBJ databases">
        <title>A transcriptomic atlas of mushroom development highlights an independent origin of complex multicellularity.</title>
        <authorList>
            <consortium name="DOE Joint Genome Institute"/>
            <person name="Krizsan K."/>
            <person name="Almasi E."/>
            <person name="Merenyi Z."/>
            <person name="Sahu N."/>
            <person name="Viragh M."/>
            <person name="Koszo T."/>
            <person name="Mondo S."/>
            <person name="Kiss B."/>
            <person name="Balint B."/>
            <person name="Kues U."/>
            <person name="Barry K."/>
            <person name="Hegedus J.C."/>
            <person name="Henrissat B."/>
            <person name="Johnson J."/>
            <person name="Lipzen A."/>
            <person name="Ohm R."/>
            <person name="Nagy I."/>
            <person name="Pangilinan J."/>
            <person name="Yan J."/>
            <person name="Xiong Y."/>
            <person name="Grigoriev I.V."/>
            <person name="Hibbett D.S."/>
            <person name="Nagy L.G."/>
        </authorList>
    </citation>
    <scope>NUCLEOTIDE SEQUENCE [LARGE SCALE GENOMIC DNA]</scope>
    <source>
        <strain evidence="3 4">SZMC22713</strain>
    </source>
</reference>
<dbReference type="VEuPathDB" id="FungiDB:BD410DRAFT_791388"/>
<feature type="signal peptide" evidence="2">
    <location>
        <begin position="1"/>
        <end position="23"/>
    </location>
</feature>
<evidence type="ECO:0000256" key="2">
    <source>
        <dbReference type="SAM" id="SignalP"/>
    </source>
</evidence>
<keyword evidence="2" id="KW-0732">Signal</keyword>
<dbReference type="EMBL" id="ML170191">
    <property type="protein sequence ID" value="TDL20013.1"/>
    <property type="molecule type" value="Genomic_DNA"/>
</dbReference>
<gene>
    <name evidence="3" type="ORF">BD410DRAFT_791388</name>
</gene>
<accession>A0A4Y7PX82</accession>
<protein>
    <submittedName>
        <fullName evidence="3">Uncharacterized protein</fullName>
    </submittedName>
</protein>
<keyword evidence="1" id="KW-0812">Transmembrane</keyword>
<dbReference type="Proteomes" id="UP000294933">
    <property type="component" value="Unassembled WGS sequence"/>
</dbReference>
<name>A0A4Y7PX82_9AGAM</name>
<keyword evidence="4" id="KW-1185">Reference proteome</keyword>
<proteinExistence type="predicted"/>
<sequence>MFKWTKLLLRLFVLIALLQCAVPRFRAISSVPPAMITIVAAMVVAYVTAIHTIDSGVEHHEGFEVIDGYFW</sequence>
<evidence type="ECO:0000313" key="3">
    <source>
        <dbReference type="EMBL" id="TDL20013.1"/>
    </source>
</evidence>
<keyword evidence="1" id="KW-0472">Membrane</keyword>
<feature type="chain" id="PRO_5021206899" evidence="2">
    <location>
        <begin position="24"/>
        <end position="71"/>
    </location>
</feature>
<dbReference type="AlphaFoldDB" id="A0A4Y7PX82"/>
<organism evidence="3 4">
    <name type="scientific">Rickenella mellea</name>
    <dbReference type="NCBI Taxonomy" id="50990"/>
    <lineage>
        <taxon>Eukaryota</taxon>
        <taxon>Fungi</taxon>
        <taxon>Dikarya</taxon>
        <taxon>Basidiomycota</taxon>
        <taxon>Agaricomycotina</taxon>
        <taxon>Agaricomycetes</taxon>
        <taxon>Hymenochaetales</taxon>
        <taxon>Rickenellaceae</taxon>
        <taxon>Rickenella</taxon>
    </lineage>
</organism>
<feature type="transmembrane region" description="Helical" evidence="1">
    <location>
        <begin position="33"/>
        <end position="53"/>
    </location>
</feature>
<evidence type="ECO:0000256" key="1">
    <source>
        <dbReference type="SAM" id="Phobius"/>
    </source>
</evidence>
<evidence type="ECO:0000313" key="4">
    <source>
        <dbReference type="Proteomes" id="UP000294933"/>
    </source>
</evidence>